<name>A0A2H0W8K7_9BACT</name>
<dbReference type="PANTHER" id="PTHR30469:SF33">
    <property type="entry name" value="SLR1207 PROTEIN"/>
    <property type="match status" value="1"/>
</dbReference>
<dbReference type="PANTHER" id="PTHR30469">
    <property type="entry name" value="MULTIDRUG RESISTANCE PROTEIN MDTA"/>
    <property type="match status" value="1"/>
</dbReference>
<feature type="transmembrane region" description="Helical" evidence="1">
    <location>
        <begin position="24"/>
        <end position="42"/>
    </location>
</feature>
<accession>A0A2H0W8K7</accession>
<protein>
    <recommendedName>
        <fullName evidence="2">YknX-like beta-barrel domain-containing protein</fullName>
    </recommendedName>
</protein>
<keyword evidence="1" id="KW-0812">Transmembrane</keyword>
<feature type="domain" description="YknX-like beta-barrel" evidence="2">
    <location>
        <begin position="259"/>
        <end position="333"/>
    </location>
</feature>
<dbReference type="AlphaFoldDB" id="A0A2H0W8K7"/>
<organism evidence="3 4">
    <name type="scientific">Candidatus Beckwithbacteria bacterium CG10_big_fil_rev_8_21_14_0_10_34_10</name>
    <dbReference type="NCBI Taxonomy" id="1974495"/>
    <lineage>
        <taxon>Bacteria</taxon>
        <taxon>Candidatus Beckwithiibacteriota</taxon>
    </lineage>
</organism>
<evidence type="ECO:0000313" key="3">
    <source>
        <dbReference type="EMBL" id="PIS08986.1"/>
    </source>
</evidence>
<evidence type="ECO:0000313" key="4">
    <source>
        <dbReference type="Proteomes" id="UP000230093"/>
    </source>
</evidence>
<dbReference type="GO" id="GO:1990281">
    <property type="term" value="C:efflux pump complex"/>
    <property type="evidence" value="ECO:0007669"/>
    <property type="project" value="TreeGrafter"/>
</dbReference>
<reference evidence="4" key="1">
    <citation type="submission" date="2017-09" db="EMBL/GenBank/DDBJ databases">
        <title>Depth-based differentiation of microbial function through sediment-hosted aquifers and enrichment of novel symbionts in the deep terrestrial subsurface.</title>
        <authorList>
            <person name="Probst A.J."/>
            <person name="Ladd B."/>
            <person name="Jarett J.K."/>
            <person name="Geller-Mcgrath D.E."/>
            <person name="Sieber C.M.K."/>
            <person name="Emerson J.B."/>
            <person name="Anantharaman K."/>
            <person name="Thomas B.C."/>
            <person name="Malmstrom R."/>
            <person name="Stieglmeier M."/>
            <person name="Klingl A."/>
            <person name="Woyke T."/>
            <person name="Ryan C.M."/>
            <person name="Banfield J.F."/>
        </authorList>
    </citation>
    <scope>NUCLEOTIDE SEQUENCE [LARGE SCALE GENOMIC DNA]</scope>
</reference>
<dbReference type="GO" id="GO:0015562">
    <property type="term" value="F:efflux transmembrane transporter activity"/>
    <property type="evidence" value="ECO:0007669"/>
    <property type="project" value="TreeGrafter"/>
</dbReference>
<gene>
    <name evidence="3" type="ORF">COT75_03945</name>
</gene>
<evidence type="ECO:0000256" key="1">
    <source>
        <dbReference type="SAM" id="Phobius"/>
    </source>
</evidence>
<dbReference type="InterPro" id="IPR058636">
    <property type="entry name" value="Beta-barrel_YknX"/>
</dbReference>
<dbReference type="Gene3D" id="2.40.30.170">
    <property type="match status" value="1"/>
</dbReference>
<sequence>MINKNIKEKLLERLKKIFSNRKRVIIIILIILTSLIGWWVTLANKDEKVELKTTQVERGMIISSVSVSGQVLSVNVMSANTQASGIVKEVYVKNGDYVNKGDKILKIELDFQGEQKNTQAWSSYLSAKNSLESAKATQYSLQAEMFGKWDSFKELAESDEYKDTNSDSRNLPEFHIPEKEWLSAEAKYKNQGEVIVQSKMAMSSAWLTYVQTSPIITAPMDGVITSLMYIEGMSIGSLDTGSSTSNQKVATIRTEGMPIVTVNLSEIDVSRVEIGQKATVILDSIPNKTFTGKVMGVDRIGQVDSGVTQYPAIIELDSSAEQILPNMAVTVSITIERKNDVLMVPSGVIQSQGDENYVSVLMGNKQESVLVEIGLSSDTQTEIVSGLSEGDLVVNGSVSSAGSQQNGTSPFGGGVGGIMRIAH</sequence>
<proteinExistence type="predicted"/>
<comment type="caution">
    <text evidence="3">The sequence shown here is derived from an EMBL/GenBank/DDBJ whole genome shotgun (WGS) entry which is preliminary data.</text>
</comment>
<keyword evidence="1" id="KW-0472">Membrane</keyword>
<dbReference type="Proteomes" id="UP000230093">
    <property type="component" value="Unassembled WGS sequence"/>
</dbReference>
<dbReference type="SUPFAM" id="SSF111369">
    <property type="entry name" value="HlyD-like secretion proteins"/>
    <property type="match status" value="1"/>
</dbReference>
<dbReference type="EMBL" id="PEZT01000023">
    <property type="protein sequence ID" value="PIS08986.1"/>
    <property type="molecule type" value="Genomic_DNA"/>
</dbReference>
<dbReference type="Pfam" id="PF25990">
    <property type="entry name" value="Beta-barrel_YknX"/>
    <property type="match status" value="1"/>
</dbReference>
<dbReference type="Gene3D" id="2.40.50.100">
    <property type="match status" value="1"/>
</dbReference>
<keyword evidence="1" id="KW-1133">Transmembrane helix</keyword>
<evidence type="ECO:0000259" key="2">
    <source>
        <dbReference type="Pfam" id="PF25990"/>
    </source>
</evidence>
<dbReference type="Gene3D" id="6.20.50.140">
    <property type="match status" value="1"/>
</dbReference>